<feature type="region of interest" description="Disordered" evidence="2">
    <location>
        <begin position="1"/>
        <end position="49"/>
    </location>
</feature>
<organism evidence="4 5">
    <name type="scientific">Mycobacterium phage Yecey3</name>
    <dbReference type="NCBI Taxonomy" id="2656617"/>
    <lineage>
        <taxon>Viruses</taxon>
        <taxon>Duplodnaviria</taxon>
        <taxon>Heunggongvirae</taxon>
        <taxon>Uroviricota</taxon>
        <taxon>Caudoviricetes</taxon>
        <taxon>Yeceytrevirus</taxon>
        <taxon>Yeceytrevirus yecey3</taxon>
    </lineage>
</organism>
<reference evidence="4 5" key="1">
    <citation type="submission" date="2019-10" db="EMBL/GenBank/DDBJ databases">
        <authorList>
            <person name="Curtis N."/>
            <person name="Kistler A.L."/>
            <person name="Garlena R.A."/>
            <person name="Russell D.A."/>
            <person name="Pope W.H."/>
            <person name="Jacobs-Sera D."/>
            <person name="Hatfull G.F."/>
        </authorList>
    </citation>
    <scope>NUCLEOTIDE SEQUENCE [LARGE SCALE GENOMIC DNA]</scope>
</reference>
<dbReference type="EMBL" id="MN585979">
    <property type="protein sequence ID" value="QGJ88778.1"/>
    <property type="molecule type" value="Genomic_DNA"/>
</dbReference>
<dbReference type="RefSeq" id="YP_010061451.1">
    <property type="nucleotide sequence ID" value="NC_054783.1"/>
</dbReference>
<keyword evidence="3" id="KW-1133">Transmembrane helix</keyword>
<keyword evidence="5" id="KW-1185">Reference proteome</keyword>
<keyword evidence="1" id="KW-0175">Coiled coil</keyword>
<feature type="transmembrane region" description="Helical" evidence="3">
    <location>
        <begin position="560"/>
        <end position="583"/>
    </location>
</feature>
<evidence type="ECO:0000256" key="1">
    <source>
        <dbReference type="SAM" id="Coils"/>
    </source>
</evidence>
<evidence type="ECO:0000256" key="3">
    <source>
        <dbReference type="SAM" id="Phobius"/>
    </source>
</evidence>
<feature type="transmembrane region" description="Helical" evidence="3">
    <location>
        <begin position="225"/>
        <end position="247"/>
    </location>
</feature>
<feature type="transmembrane region" description="Helical" evidence="3">
    <location>
        <begin position="465"/>
        <end position="489"/>
    </location>
</feature>
<name>A0A649V8U8_9CAUD</name>
<protein>
    <submittedName>
        <fullName evidence="4">Tape measure protein</fullName>
    </submittedName>
</protein>
<feature type="transmembrane region" description="Helical" evidence="3">
    <location>
        <begin position="604"/>
        <end position="626"/>
    </location>
</feature>
<keyword evidence="3" id="KW-0812">Transmembrane</keyword>
<accession>A0A649V8U8</accession>
<proteinExistence type="predicted"/>
<evidence type="ECO:0000313" key="4">
    <source>
        <dbReference type="EMBL" id="QGJ88778.1"/>
    </source>
</evidence>
<sequence length="973" mass="101564">MLATMRAEGRQGVTVDVNTNGRGGAVRPGATNGGSGGNDTGPGIGDNDRAVQQSINSMRRWAQALREARAGLADTGRAVRLAAQGTREYNAGIRESVAEQQRQRPLLNHSLADVRARIAKFREFTDALKQQQQWMRQDDRTLSANAARWKSWMMAVRDANEHATSATRRFGAAFRALRSSGGDGGDGGGILGSLRNMFRDSGDEAEEAGNKFGNTGKKILGMSRMMWMTVGVFALAAPIIGLVATALAALPSLVSAFAAGGGAIALGMDGIKKAMEPLNPMLETMKANVSAVFEQRLAPMVQQISQMMGPLDAGMQTVANGLSNMAQGMVDAFSNPTAISQLNTMLANSAGLFSQLQGPMNTLSTAWINLSTAGSQSFGNLSATIGNFANGFNEMVNNITQSGALGAALDGLKMVTDSLGNVFNNLMQSGVEAMGQMGGPMSTFINGFGDLLVSLMPALTSFSNLLFNVLGTLGSSLAPIVTALTPAFTMLADTLGTLLAGNLKTLGTLLTPVAELLGGAIATALQTLQPLLPGLIDSFAQLANTLVTGLAPYIPQLATAFGQIVGAVVQLVPVIISSLLPAFQQMLPAIMKMVPSVVSLAQSFAQMMPTIVAIVGVIIQFAGAIMQAGASIASFLISGLSQLAGILTSVIAKVAEWVASWKSGVDEVSNWVGQLPGKIKGWFDDAGSWLIEAGKNVVQGLINGIGSMISAAVSKAKELAGSVKDAVTSFLGIHSPSRVMEEIGGHTGQGFINGLDASQDGMVSKARELMEAVKSVFGDASGLTLNFNLGGAQQQLAGVTQGVSGLRTEMSGLATDVAANPALGTATDAPTDADVKRQIDILQMKQKELEIQAKQAKIDGNKDLAEQLRMEKEKLALQIDQLKYQKQYGDNATDLNTALGEAMGKTMGVPVDFAKATAGQFLSDIGISGNGMISKALTEGIKYVFNIGSVDEAMSIKDREESKQALTVVGRQG</sequence>
<dbReference type="KEGG" id="vg:64871068"/>
<keyword evidence="3" id="KW-0472">Membrane</keyword>
<feature type="coiled-coil region" evidence="1">
    <location>
        <begin position="839"/>
        <end position="885"/>
    </location>
</feature>
<feature type="compositionally biased region" description="Gly residues" evidence="2">
    <location>
        <begin position="21"/>
        <end position="44"/>
    </location>
</feature>
<evidence type="ECO:0000256" key="2">
    <source>
        <dbReference type="SAM" id="MobiDB-lite"/>
    </source>
</evidence>
<dbReference type="GeneID" id="64871068"/>
<feature type="transmembrane region" description="Helical" evidence="3">
    <location>
        <begin position="509"/>
        <end position="528"/>
    </location>
</feature>
<feature type="transmembrane region" description="Helical" evidence="3">
    <location>
        <begin position="253"/>
        <end position="271"/>
    </location>
</feature>
<gene>
    <name evidence="4" type="primary">26</name>
    <name evidence="4" type="ORF">SEA_YECEY3_26</name>
</gene>
<evidence type="ECO:0000313" key="5">
    <source>
        <dbReference type="Proteomes" id="UP000423725"/>
    </source>
</evidence>
<dbReference type="Proteomes" id="UP000423725">
    <property type="component" value="Segment"/>
</dbReference>